<accession>A0A8X6S8I2</accession>
<gene>
    <name evidence="1" type="ORF">TNCV_3525111</name>
</gene>
<comment type="caution">
    <text evidence="1">The sequence shown here is derived from an EMBL/GenBank/DDBJ whole genome shotgun (WGS) entry which is preliminary data.</text>
</comment>
<dbReference type="Proteomes" id="UP000887159">
    <property type="component" value="Unassembled WGS sequence"/>
</dbReference>
<protein>
    <submittedName>
        <fullName evidence="1">Uncharacterized protein</fullName>
    </submittedName>
</protein>
<dbReference type="EMBL" id="BMAU01021261">
    <property type="protein sequence ID" value="GFY06655.1"/>
    <property type="molecule type" value="Genomic_DNA"/>
</dbReference>
<evidence type="ECO:0000313" key="1">
    <source>
        <dbReference type="EMBL" id="GFY06655.1"/>
    </source>
</evidence>
<reference evidence="1" key="1">
    <citation type="submission" date="2020-08" db="EMBL/GenBank/DDBJ databases">
        <title>Multicomponent nature underlies the extraordinary mechanical properties of spider dragline silk.</title>
        <authorList>
            <person name="Kono N."/>
            <person name="Nakamura H."/>
            <person name="Mori M."/>
            <person name="Yoshida Y."/>
            <person name="Ohtoshi R."/>
            <person name="Malay A.D."/>
            <person name="Moran D.A.P."/>
            <person name="Tomita M."/>
            <person name="Numata K."/>
            <person name="Arakawa K."/>
        </authorList>
    </citation>
    <scope>NUCLEOTIDE SEQUENCE</scope>
</reference>
<organism evidence="1 2">
    <name type="scientific">Trichonephila clavipes</name>
    <name type="common">Golden silk orbweaver</name>
    <name type="synonym">Nephila clavipes</name>
    <dbReference type="NCBI Taxonomy" id="2585209"/>
    <lineage>
        <taxon>Eukaryota</taxon>
        <taxon>Metazoa</taxon>
        <taxon>Ecdysozoa</taxon>
        <taxon>Arthropoda</taxon>
        <taxon>Chelicerata</taxon>
        <taxon>Arachnida</taxon>
        <taxon>Araneae</taxon>
        <taxon>Araneomorphae</taxon>
        <taxon>Entelegynae</taxon>
        <taxon>Araneoidea</taxon>
        <taxon>Nephilidae</taxon>
        <taxon>Trichonephila</taxon>
    </lineage>
</organism>
<keyword evidence="2" id="KW-1185">Reference proteome</keyword>
<sequence length="105" mass="11321">MDDLSLLVVTSQTSGQAFYLGGAGYTPASTNLCFVFCRNGYENALSRNIQNGTDHSRFRNSQKIFSSLKKGAPEFEPGPSRSAVECSTTESILPANVRVVIGIVK</sequence>
<proteinExistence type="predicted"/>
<dbReference type="AlphaFoldDB" id="A0A8X6S8I2"/>
<evidence type="ECO:0000313" key="2">
    <source>
        <dbReference type="Proteomes" id="UP000887159"/>
    </source>
</evidence>
<name>A0A8X6S8I2_TRICX</name>